<feature type="transmembrane region" description="Helical" evidence="9">
    <location>
        <begin position="126"/>
        <end position="154"/>
    </location>
</feature>
<comment type="caution">
    <text evidence="11">The sequence shown here is derived from an EMBL/GenBank/DDBJ whole genome shotgun (WGS) entry which is preliminary data.</text>
</comment>
<evidence type="ECO:0000256" key="2">
    <source>
        <dbReference type="ARBA" id="ARBA00008240"/>
    </source>
</evidence>
<dbReference type="InterPro" id="IPR011701">
    <property type="entry name" value="MFS"/>
</dbReference>
<feature type="transmembrane region" description="Helical" evidence="9">
    <location>
        <begin position="290"/>
        <end position="307"/>
    </location>
</feature>
<evidence type="ECO:0000256" key="4">
    <source>
        <dbReference type="ARBA" id="ARBA00022475"/>
    </source>
</evidence>
<comment type="subcellular location">
    <subcellularLocation>
        <location evidence="1">Cell membrane</location>
        <topology evidence="1">Multi-pass membrane protein</topology>
    </subcellularLocation>
</comment>
<feature type="transmembrane region" description="Helical" evidence="9">
    <location>
        <begin position="379"/>
        <end position="400"/>
    </location>
</feature>
<evidence type="ECO:0000313" key="12">
    <source>
        <dbReference type="Proteomes" id="UP001589575"/>
    </source>
</evidence>
<feature type="transmembrane region" description="Helical" evidence="9">
    <location>
        <begin position="99"/>
        <end position="120"/>
    </location>
</feature>
<evidence type="ECO:0000259" key="10">
    <source>
        <dbReference type="PROSITE" id="PS50850"/>
    </source>
</evidence>
<sequence length="444" mass="47104">MTQNVIGSDTQSAGTVQVIDLRKSRKALIAGSAGHAVEWYEFAIYAYMAPIIAPLFFPSADPTASVLATFSLFALAFFLRPVGAVVFGRMTDRLGRRPVLVLIIGLMSAATALIGLLPTYAQIGVWAPILLTMCRIVQGLSAGGEVGGAVSLVVESAPEGKRGIYGAWSFASQTLAFVLGGGVATLLALILPPEDLSSWGWRIAFLLALPMGAVVLYMRLHVDETPHFKKMKAQQLTNPTEAPVLRRQSFSYLLTTFGIVVVYNAVGNTFMVGMPSFLSTSYSMPLLESYLLAVITGLTAGLTMPFFGRLSDRVGRRPVLLAGTGAVVVLSYPLYAMISTGFTGGLIALIIAGILIGAVGGPMPALLSERFPTRSRATGLSLTYALSVALFGGTAPYIIIWLADITGDSLSAAYYTLGCAVISLIALLCVKARHRNDHLGELQD</sequence>
<feature type="domain" description="Major facilitator superfamily (MFS) profile" evidence="10">
    <location>
        <begin position="27"/>
        <end position="435"/>
    </location>
</feature>
<reference evidence="11 12" key="1">
    <citation type="submission" date="2024-09" db="EMBL/GenBank/DDBJ databases">
        <authorList>
            <person name="Sun Q."/>
            <person name="Mori K."/>
        </authorList>
    </citation>
    <scope>NUCLEOTIDE SEQUENCE [LARGE SCALE GENOMIC DNA]</scope>
    <source>
        <strain evidence="11 12">CCM 7609</strain>
    </source>
</reference>
<keyword evidence="7 9" id="KW-1133">Transmembrane helix</keyword>
<protein>
    <submittedName>
        <fullName evidence="11">MFS transporter</fullName>
    </submittedName>
</protein>
<dbReference type="Proteomes" id="UP001589575">
    <property type="component" value="Unassembled WGS sequence"/>
</dbReference>
<feature type="transmembrane region" description="Helical" evidence="9">
    <location>
        <begin position="203"/>
        <end position="222"/>
    </location>
</feature>
<comment type="similarity">
    <text evidence="2">Belongs to the major facilitator superfamily. Metabolite:H+ Symporter (MHS) family (TC 2.A.1.6) family.</text>
</comment>
<keyword evidence="8 9" id="KW-0472">Membrane</keyword>
<dbReference type="InterPro" id="IPR005829">
    <property type="entry name" value="Sugar_transporter_CS"/>
</dbReference>
<dbReference type="Gene3D" id="1.20.1250.20">
    <property type="entry name" value="MFS general substrate transporter like domains"/>
    <property type="match status" value="2"/>
</dbReference>
<evidence type="ECO:0000256" key="5">
    <source>
        <dbReference type="ARBA" id="ARBA00022692"/>
    </source>
</evidence>
<dbReference type="InterPro" id="IPR020846">
    <property type="entry name" value="MFS_dom"/>
</dbReference>
<keyword evidence="4" id="KW-1003">Cell membrane</keyword>
<dbReference type="Pfam" id="PF07690">
    <property type="entry name" value="MFS_1"/>
    <property type="match status" value="1"/>
</dbReference>
<name>A0ABV5GA10_9MICC</name>
<evidence type="ECO:0000256" key="6">
    <source>
        <dbReference type="ARBA" id="ARBA00022847"/>
    </source>
</evidence>
<feature type="transmembrane region" description="Helical" evidence="9">
    <location>
        <begin position="250"/>
        <end position="270"/>
    </location>
</feature>
<feature type="transmembrane region" description="Helical" evidence="9">
    <location>
        <begin position="166"/>
        <end position="191"/>
    </location>
</feature>
<keyword evidence="6" id="KW-0769">Symport</keyword>
<dbReference type="PROSITE" id="PS00217">
    <property type="entry name" value="SUGAR_TRANSPORT_2"/>
    <property type="match status" value="2"/>
</dbReference>
<keyword evidence="3" id="KW-0813">Transport</keyword>
<dbReference type="EMBL" id="JBHMFI010000023">
    <property type="protein sequence ID" value="MFB9075298.1"/>
    <property type="molecule type" value="Genomic_DNA"/>
</dbReference>
<evidence type="ECO:0000256" key="8">
    <source>
        <dbReference type="ARBA" id="ARBA00023136"/>
    </source>
</evidence>
<evidence type="ECO:0000256" key="9">
    <source>
        <dbReference type="SAM" id="Phobius"/>
    </source>
</evidence>
<dbReference type="InterPro" id="IPR036259">
    <property type="entry name" value="MFS_trans_sf"/>
</dbReference>
<dbReference type="SUPFAM" id="SSF103473">
    <property type="entry name" value="MFS general substrate transporter"/>
    <property type="match status" value="1"/>
</dbReference>
<evidence type="ECO:0000256" key="7">
    <source>
        <dbReference type="ARBA" id="ARBA00022989"/>
    </source>
</evidence>
<feature type="transmembrane region" description="Helical" evidence="9">
    <location>
        <begin position="412"/>
        <end position="430"/>
    </location>
</feature>
<organism evidence="11 12">
    <name type="scientific">Citricoccus parietis</name>
    <dbReference type="NCBI Taxonomy" id="592307"/>
    <lineage>
        <taxon>Bacteria</taxon>
        <taxon>Bacillati</taxon>
        <taxon>Actinomycetota</taxon>
        <taxon>Actinomycetes</taxon>
        <taxon>Micrococcales</taxon>
        <taxon>Micrococcaceae</taxon>
        <taxon>Citricoccus</taxon>
    </lineage>
</organism>
<keyword evidence="12" id="KW-1185">Reference proteome</keyword>
<proteinExistence type="inferred from homology"/>
<feature type="transmembrane region" description="Helical" evidence="9">
    <location>
        <begin position="66"/>
        <end position="87"/>
    </location>
</feature>
<gene>
    <name evidence="11" type="ORF">ACFFX0_30660</name>
</gene>
<accession>A0ABV5GA10</accession>
<dbReference type="PANTHER" id="PTHR43528">
    <property type="entry name" value="ALPHA-KETOGLUTARATE PERMEASE"/>
    <property type="match status" value="1"/>
</dbReference>
<keyword evidence="5 9" id="KW-0812">Transmembrane</keyword>
<evidence type="ECO:0000313" key="11">
    <source>
        <dbReference type="EMBL" id="MFB9075298.1"/>
    </source>
</evidence>
<evidence type="ECO:0000256" key="3">
    <source>
        <dbReference type="ARBA" id="ARBA00022448"/>
    </source>
</evidence>
<dbReference type="PANTHER" id="PTHR43528:SF1">
    <property type="entry name" value="ALPHA-KETOGLUTARATE PERMEASE"/>
    <property type="match status" value="1"/>
</dbReference>
<evidence type="ECO:0000256" key="1">
    <source>
        <dbReference type="ARBA" id="ARBA00004651"/>
    </source>
</evidence>
<feature type="transmembrane region" description="Helical" evidence="9">
    <location>
        <begin position="319"/>
        <end position="338"/>
    </location>
</feature>
<dbReference type="PROSITE" id="PS50850">
    <property type="entry name" value="MFS"/>
    <property type="match status" value="1"/>
</dbReference>
<dbReference type="InterPro" id="IPR051084">
    <property type="entry name" value="H+-coupled_symporters"/>
</dbReference>
<feature type="transmembrane region" description="Helical" evidence="9">
    <location>
        <begin position="344"/>
        <end position="367"/>
    </location>
</feature>